<feature type="transmembrane region" description="Helical" evidence="12">
    <location>
        <begin position="264"/>
        <end position="287"/>
    </location>
</feature>
<keyword evidence="14" id="KW-1185">Reference proteome</keyword>
<evidence type="ECO:0000313" key="13">
    <source>
        <dbReference type="Ensembl" id="ENSLLEP00000002610.1"/>
    </source>
</evidence>
<evidence type="ECO:0000256" key="7">
    <source>
        <dbReference type="ARBA" id="ARBA00033993"/>
    </source>
</evidence>
<evidence type="ECO:0000256" key="5">
    <source>
        <dbReference type="ARBA" id="ARBA00022989"/>
    </source>
</evidence>
<dbReference type="InterPro" id="IPR023271">
    <property type="entry name" value="Aquaporin-like"/>
</dbReference>
<dbReference type="InterPro" id="IPR000425">
    <property type="entry name" value="MIP"/>
</dbReference>
<keyword evidence="5 12" id="KW-1133">Transmembrane helix</keyword>
<reference evidence="13" key="1">
    <citation type="submission" date="2025-08" db="UniProtKB">
        <authorList>
            <consortium name="Ensembl"/>
        </authorList>
    </citation>
    <scope>IDENTIFICATION</scope>
</reference>
<dbReference type="GO" id="GO:0015250">
    <property type="term" value="F:water channel activity"/>
    <property type="evidence" value="ECO:0007669"/>
    <property type="project" value="TreeGrafter"/>
</dbReference>
<dbReference type="InterPro" id="IPR022357">
    <property type="entry name" value="MIP_CS"/>
</dbReference>
<dbReference type="PRINTS" id="PR02019">
    <property type="entry name" value="AQUAPORIN7"/>
</dbReference>
<feature type="transmembrane region" description="Helical" evidence="12">
    <location>
        <begin position="183"/>
        <end position="202"/>
    </location>
</feature>
<reference evidence="13" key="2">
    <citation type="submission" date="2025-09" db="UniProtKB">
        <authorList>
            <consortium name="Ensembl"/>
        </authorList>
    </citation>
    <scope>IDENTIFICATION</scope>
</reference>
<dbReference type="CDD" id="cd00333">
    <property type="entry name" value="MIP"/>
    <property type="match status" value="1"/>
</dbReference>
<dbReference type="Proteomes" id="UP000694569">
    <property type="component" value="Unplaced"/>
</dbReference>
<dbReference type="GO" id="GO:0015254">
    <property type="term" value="F:glycerol channel activity"/>
    <property type="evidence" value="ECO:0007669"/>
    <property type="project" value="TreeGrafter"/>
</dbReference>
<dbReference type="PANTHER" id="PTHR43829:SF30">
    <property type="entry name" value="AQUAPORIN 10"/>
    <property type="match status" value="1"/>
</dbReference>
<dbReference type="Gene3D" id="1.20.1080.10">
    <property type="entry name" value="Glycerol uptake facilitator protein"/>
    <property type="match status" value="1"/>
</dbReference>
<dbReference type="SUPFAM" id="SSF81338">
    <property type="entry name" value="Aquaporin-like"/>
    <property type="match status" value="1"/>
</dbReference>
<dbReference type="Pfam" id="PF00230">
    <property type="entry name" value="MIP"/>
    <property type="match status" value="1"/>
</dbReference>
<evidence type="ECO:0000256" key="8">
    <source>
        <dbReference type="ARBA" id="ARBA00034651"/>
    </source>
</evidence>
<comment type="catalytic activity">
    <reaction evidence="8">
        <text>H2O(in) = H2O(out)</text>
        <dbReference type="Rhea" id="RHEA:29667"/>
        <dbReference type="ChEBI" id="CHEBI:15377"/>
    </reaction>
</comment>
<dbReference type="PROSITE" id="PS00221">
    <property type="entry name" value="MIP"/>
    <property type="match status" value="1"/>
</dbReference>
<sequence>MAGSGHVTNSVPREKPRIPRVVMSGYGVLLEKLRFALRTENQYVRCGLAEFLGTLILILFGCGSVAQMELSGFAKAQFLSVNMAFGFAVTTGAYTCAGVSGAHLNPAVSLSMCVLNRLSKRMMLVYWLAQFLGSFVGASLVFSLYYDAIYVYSGGNFTVTGPQATAGIFASYPSEHLSAINGFTDQVIATAALMISILAIVDEANNAPPRGMQPFMIGIVVLLVGLSMGFNCGYPINPARDLAPRIFTAMAGWGLEVFWAGGNWWWVPVIGPMVGALVGVFIYMVLIEIHHPMVRHKDDHEEEANEGRNPHYELVSTTA</sequence>
<feature type="region of interest" description="Disordered" evidence="11">
    <location>
        <begin position="297"/>
        <end position="319"/>
    </location>
</feature>
<dbReference type="GO" id="GO:0015204">
    <property type="term" value="F:urea transmembrane transporter activity"/>
    <property type="evidence" value="ECO:0007669"/>
    <property type="project" value="TreeGrafter"/>
</dbReference>
<dbReference type="GO" id="GO:0016323">
    <property type="term" value="C:basolateral plasma membrane"/>
    <property type="evidence" value="ECO:0007669"/>
    <property type="project" value="TreeGrafter"/>
</dbReference>
<protein>
    <submittedName>
        <fullName evidence="13">Uncharacterized protein</fullName>
    </submittedName>
</protein>
<keyword evidence="3 10" id="KW-0813">Transport</keyword>
<dbReference type="PRINTS" id="PR00783">
    <property type="entry name" value="MINTRINSICP"/>
</dbReference>
<dbReference type="GeneTree" id="ENSGT00940000164919"/>
<dbReference type="AlphaFoldDB" id="A0A8C5P7J2"/>
<comment type="subcellular location">
    <subcellularLocation>
        <location evidence="1">Membrane</location>
        <topology evidence="1">Multi-pass membrane protein</topology>
    </subcellularLocation>
</comment>
<evidence type="ECO:0000256" key="12">
    <source>
        <dbReference type="SAM" id="Phobius"/>
    </source>
</evidence>
<evidence type="ECO:0000256" key="9">
    <source>
        <dbReference type="ARBA" id="ARBA00049405"/>
    </source>
</evidence>
<evidence type="ECO:0000256" key="11">
    <source>
        <dbReference type="SAM" id="MobiDB-lite"/>
    </source>
</evidence>
<evidence type="ECO:0000256" key="4">
    <source>
        <dbReference type="ARBA" id="ARBA00022692"/>
    </source>
</evidence>
<dbReference type="Ensembl" id="ENSLLET00000002726.1">
    <property type="protein sequence ID" value="ENSLLEP00000002610.1"/>
    <property type="gene ID" value="ENSLLEG00000001703.1"/>
</dbReference>
<evidence type="ECO:0000256" key="1">
    <source>
        <dbReference type="ARBA" id="ARBA00004141"/>
    </source>
</evidence>
<accession>A0A8C5P7J2</accession>
<comment type="catalytic activity">
    <reaction evidence="7">
        <text>urea(in) = urea(out)</text>
        <dbReference type="Rhea" id="RHEA:32799"/>
        <dbReference type="ChEBI" id="CHEBI:16199"/>
    </reaction>
</comment>
<dbReference type="NCBIfam" id="TIGR00861">
    <property type="entry name" value="MIP"/>
    <property type="match status" value="1"/>
</dbReference>
<dbReference type="FunFam" id="1.20.1080.10:FF:000005">
    <property type="entry name" value="Aquaporin 3"/>
    <property type="match status" value="1"/>
</dbReference>
<proteinExistence type="inferred from homology"/>
<feature type="transmembrane region" description="Helical" evidence="12">
    <location>
        <begin position="43"/>
        <end position="66"/>
    </location>
</feature>
<dbReference type="PANTHER" id="PTHR43829">
    <property type="entry name" value="AQUAPORIN OR AQUAGLYCEROPORIN RELATED"/>
    <property type="match status" value="1"/>
</dbReference>
<comment type="catalytic activity">
    <reaction evidence="9">
        <text>glycerol(in) = glycerol(out)</text>
        <dbReference type="Rhea" id="RHEA:29675"/>
        <dbReference type="ChEBI" id="CHEBI:17754"/>
    </reaction>
</comment>
<comment type="similarity">
    <text evidence="2 10">Belongs to the MIP/aquaporin (TC 1.A.8) family.</text>
</comment>
<organism evidence="13 14">
    <name type="scientific">Leptobrachium leishanense</name>
    <name type="common">Leishan spiny toad</name>
    <dbReference type="NCBI Taxonomy" id="445787"/>
    <lineage>
        <taxon>Eukaryota</taxon>
        <taxon>Metazoa</taxon>
        <taxon>Chordata</taxon>
        <taxon>Craniata</taxon>
        <taxon>Vertebrata</taxon>
        <taxon>Euteleostomi</taxon>
        <taxon>Amphibia</taxon>
        <taxon>Batrachia</taxon>
        <taxon>Anura</taxon>
        <taxon>Pelobatoidea</taxon>
        <taxon>Megophryidae</taxon>
        <taxon>Leptobrachium</taxon>
    </lineage>
</organism>
<keyword evidence="4 10" id="KW-0812">Transmembrane</keyword>
<feature type="transmembrane region" description="Helical" evidence="12">
    <location>
        <begin position="214"/>
        <end position="236"/>
    </location>
</feature>
<dbReference type="OrthoDB" id="3222at2759"/>
<keyword evidence="6 12" id="KW-0472">Membrane</keyword>
<feature type="transmembrane region" description="Helical" evidence="12">
    <location>
        <begin position="124"/>
        <end position="146"/>
    </location>
</feature>
<dbReference type="InterPro" id="IPR050363">
    <property type="entry name" value="MIP/Aquaporin"/>
</dbReference>
<evidence type="ECO:0000256" key="10">
    <source>
        <dbReference type="RuleBase" id="RU000477"/>
    </source>
</evidence>
<evidence type="ECO:0000256" key="2">
    <source>
        <dbReference type="ARBA" id="ARBA00006175"/>
    </source>
</evidence>
<evidence type="ECO:0000256" key="6">
    <source>
        <dbReference type="ARBA" id="ARBA00023136"/>
    </source>
</evidence>
<feature type="transmembrane region" description="Helical" evidence="12">
    <location>
        <begin position="78"/>
        <end position="104"/>
    </location>
</feature>
<evidence type="ECO:0000313" key="14">
    <source>
        <dbReference type="Proteomes" id="UP000694569"/>
    </source>
</evidence>
<feature type="compositionally biased region" description="Basic and acidic residues" evidence="11">
    <location>
        <begin position="297"/>
        <end position="311"/>
    </location>
</feature>
<evidence type="ECO:0000256" key="3">
    <source>
        <dbReference type="ARBA" id="ARBA00022448"/>
    </source>
</evidence>
<name>A0A8C5P7J2_9ANUR</name>